<dbReference type="CDD" id="cd06261">
    <property type="entry name" value="TM_PBP2"/>
    <property type="match status" value="1"/>
</dbReference>
<reference evidence="9 10" key="1">
    <citation type="submission" date="2017-10" db="EMBL/GenBank/DDBJ databases">
        <title>Integration of genomic and chemical information greatly accelerates assignment of the full stereostructure of myelolactone, a potent inhibitor of myeloma from a marine-derived Micromonospora.</title>
        <authorList>
            <person name="Kim M.C."/>
            <person name="Machado H."/>
            <person name="Jensen P.R."/>
            <person name="Fenical W."/>
        </authorList>
    </citation>
    <scope>NUCLEOTIDE SEQUENCE [LARGE SCALE GENOMIC DNA]</scope>
    <source>
        <strain evidence="9 10">CNY-010</strain>
    </source>
</reference>
<gene>
    <name evidence="9" type="ORF">CSH63_05395</name>
</gene>
<evidence type="ECO:0000256" key="2">
    <source>
        <dbReference type="ARBA" id="ARBA00022448"/>
    </source>
</evidence>
<evidence type="ECO:0000256" key="1">
    <source>
        <dbReference type="ARBA" id="ARBA00004651"/>
    </source>
</evidence>
<keyword evidence="5 7" id="KW-1133">Transmembrane helix</keyword>
<dbReference type="Gene3D" id="1.10.3720.10">
    <property type="entry name" value="MetI-like"/>
    <property type="match status" value="1"/>
</dbReference>
<evidence type="ECO:0000256" key="5">
    <source>
        <dbReference type="ARBA" id="ARBA00022989"/>
    </source>
</evidence>
<dbReference type="Proteomes" id="UP000267804">
    <property type="component" value="Chromosome"/>
</dbReference>
<comment type="similarity">
    <text evidence="7">Belongs to the binding-protein-dependent transport system permease family.</text>
</comment>
<evidence type="ECO:0000256" key="7">
    <source>
        <dbReference type="RuleBase" id="RU363032"/>
    </source>
</evidence>
<evidence type="ECO:0000256" key="6">
    <source>
        <dbReference type="ARBA" id="ARBA00023136"/>
    </source>
</evidence>
<evidence type="ECO:0000259" key="8">
    <source>
        <dbReference type="PROSITE" id="PS50928"/>
    </source>
</evidence>
<dbReference type="GO" id="GO:0005886">
    <property type="term" value="C:plasma membrane"/>
    <property type="evidence" value="ECO:0007669"/>
    <property type="project" value="UniProtKB-SubCell"/>
</dbReference>
<sequence length="329" mass="35449">MLSYTLRRLAGLLFVLLAICVVTFGIFYILPSDPALQACGKSCTTERIEQLHHQMGLDKPLWQQFVDYLGGIVGGRTLGTGELAVKCEFPCLGFSYQMNRPVWELLLDRLPTTASIAAGAAVLWLLFGLTAGVISALRKGTVLDRSLMAGTLTAASLPVYFTGLVALYLVVQLAGWLPFPSYVELTESPIAWAQNLLLPWAVLALLYAAMYARLSRSSMLETLAEPYIRTARAKGLPERTVVVKHAMRSALTPVITIFGMDLATLLGGAVITESVFGLPGVGQLTINAINTADQPVVMGVALLSAFLITGFNVVVDVLYAVADPKVRQS</sequence>
<comment type="subcellular location">
    <subcellularLocation>
        <location evidence="1 7">Cell membrane</location>
        <topology evidence="1 7">Multi-pass membrane protein</topology>
    </subcellularLocation>
</comment>
<feature type="transmembrane region" description="Helical" evidence="7">
    <location>
        <begin position="149"/>
        <end position="171"/>
    </location>
</feature>
<dbReference type="EMBL" id="CP024087">
    <property type="protein sequence ID" value="AYF26888.1"/>
    <property type="molecule type" value="Genomic_DNA"/>
</dbReference>
<feature type="transmembrane region" description="Helical" evidence="7">
    <location>
        <begin position="12"/>
        <end position="30"/>
    </location>
</feature>
<dbReference type="InterPro" id="IPR035906">
    <property type="entry name" value="MetI-like_sf"/>
</dbReference>
<dbReference type="InterPro" id="IPR045621">
    <property type="entry name" value="BPD_transp_1_N"/>
</dbReference>
<evidence type="ECO:0000256" key="4">
    <source>
        <dbReference type="ARBA" id="ARBA00022692"/>
    </source>
</evidence>
<feature type="domain" description="ABC transmembrane type-1" evidence="8">
    <location>
        <begin position="110"/>
        <end position="319"/>
    </location>
</feature>
<dbReference type="AlphaFoldDB" id="A0A386WGU3"/>
<evidence type="ECO:0000313" key="10">
    <source>
        <dbReference type="Proteomes" id="UP000267804"/>
    </source>
</evidence>
<feature type="transmembrane region" description="Helical" evidence="7">
    <location>
        <begin position="191"/>
        <end position="212"/>
    </location>
</feature>
<keyword evidence="3" id="KW-1003">Cell membrane</keyword>
<keyword evidence="6 7" id="KW-0472">Membrane</keyword>
<protein>
    <submittedName>
        <fullName evidence="9">ABC transporter permease</fullName>
    </submittedName>
</protein>
<evidence type="ECO:0000256" key="3">
    <source>
        <dbReference type="ARBA" id="ARBA00022475"/>
    </source>
</evidence>
<organism evidence="9 10">
    <name type="scientific">Micromonospora tulbaghiae</name>
    <dbReference type="NCBI Taxonomy" id="479978"/>
    <lineage>
        <taxon>Bacteria</taxon>
        <taxon>Bacillati</taxon>
        <taxon>Actinomycetota</taxon>
        <taxon>Actinomycetes</taxon>
        <taxon>Micromonosporales</taxon>
        <taxon>Micromonosporaceae</taxon>
        <taxon>Micromonospora</taxon>
    </lineage>
</organism>
<dbReference type="GO" id="GO:0055085">
    <property type="term" value="P:transmembrane transport"/>
    <property type="evidence" value="ECO:0007669"/>
    <property type="project" value="InterPro"/>
</dbReference>
<proteinExistence type="inferred from homology"/>
<dbReference type="PROSITE" id="PS50928">
    <property type="entry name" value="ABC_TM1"/>
    <property type="match status" value="1"/>
</dbReference>
<name>A0A386WGU3_9ACTN</name>
<dbReference type="RefSeq" id="WP_120569291.1">
    <property type="nucleotide sequence ID" value="NZ_CP024087.1"/>
</dbReference>
<feature type="transmembrane region" description="Helical" evidence="7">
    <location>
        <begin position="254"/>
        <end position="276"/>
    </location>
</feature>
<dbReference type="PANTHER" id="PTHR43163:SF6">
    <property type="entry name" value="DIPEPTIDE TRANSPORT SYSTEM PERMEASE PROTEIN DPPB-RELATED"/>
    <property type="match status" value="1"/>
</dbReference>
<keyword evidence="2 7" id="KW-0813">Transport</keyword>
<accession>A0A386WGU3</accession>
<dbReference type="InterPro" id="IPR000515">
    <property type="entry name" value="MetI-like"/>
</dbReference>
<keyword evidence="4 7" id="KW-0812">Transmembrane</keyword>
<dbReference type="Pfam" id="PF00528">
    <property type="entry name" value="BPD_transp_1"/>
    <property type="match status" value="1"/>
</dbReference>
<dbReference type="PANTHER" id="PTHR43163">
    <property type="entry name" value="DIPEPTIDE TRANSPORT SYSTEM PERMEASE PROTEIN DPPB-RELATED"/>
    <property type="match status" value="1"/>
</dbReference>
<feature type="transmembrane region" description="Helical" evidence="7">
    <location>
        <begin position="116"/>
        <end position="137"/>
    </location>
</feature>
<dbReference type="KEGG" id="mtua:CSH63_05395"/>
<dbReference type="SUPFAM" id="SSF161098">
    <property type="entry name" value="MetI-like"/>
    <property type="match status" value="1"/>
</dbReference>
<feature type="transmembrane region" description="Helical" evidence="7">
    <location>
        <begin position="296"/>
        <end position="322"/>
    </location>
</feature>
<dbReference type="Pfam" id="PF19300">
    <property type="entry name" value="BPD_transp_1_N"/>
    <property type="match status" value="1"/>
</dbReference>
<evidence type="ECO:0000313" key="9">
    <source>
        <dbReference type="EMBL" id="AYF26888.1"/>
    </source>
</evidence>